<dbReference type="GO" id="GO:0018822">
    <property type="term" value="F:nitrile hydratase activity"/>
    <property type="evidence" value="ECO:0007669"/>
    <property type="project" value="UniProtKB-EC"/>
</dbReference>
<name>A0A1L7AGA9_9PROT</name>
<dbReference type="STRING" id="257708.RGI145_12635"/>
<dbReference type="SUPFAM" id="SSF50090">
    <property type="entry name" value="Electron transport accessory proteins"/>
    <property type="match status" value="1"/>
</dbReference>
<protein>
    <submittedName>
        <fullName evidence="3 4">Nitrile hydratase</fullName>
        <ecNumber evidence="4">4.2.1.84</ecNumber>
    </submittedName>
</protein>
<feature type="region of interest" description="Disordered" evidence="1">
    <location>
        <begin position="1"/>
        <end position="53"/>
    </location>
</feature>
<evidence type="ECO:0000256" key="1">
    <source>
        <dbReference type="SAM" id="MobiDB-lite"/>
    </source>
</evidence>
<dbReference type="KEGG" id="rgi:RGI145_12635"/>
<dbReference type="RefSeq" id="WP_075798651.1">
    <property type="nucleotide sequence ID" value="NZ_CP015583.1"/>
</dbReference>
<accession>A0A1L7AGA9</accession>
<evidence type="ECO:0000313" key="4">
    <source>
        <dbReference type="EMBL" id="MDT8333460.1"/>
    </source>
</evidence>
<proteinExistence type="predicted"/>
<dbReference type="Gene3D" id="1.10.472.20">
    <property type="entry name" value="Nitrile hydratase, beta subunit"/>
    <property type="match status" value="1"/>
</dbReference>
<dbReference type="EMBL" id="CP015583">
    <property type="protein sequence ID" value="APT57836.1"/>
    <property type="molecule type" value="Genomic_DNA"/>
</dbReference>
<reference evidence="4 6" key="2">
    <citation type="journal article" date="2019" name="Microb. Pathog.">
        <title>Comparison of VITEK 2, MALDI-TOF MS, 16S rRNA gene sequencing, and whole-genome sequencing for identification of Roseomonas mucosa.</title>
        <authorList>
            <person name="Rudolph W.W."/>
            <person name="Gunzer F."/>
            <person name="Trauth M."/>
            <person name="Bunk B."/>
            <person name="Bigge R."/>
            <person name="Schrottner P."/>
        </authorList>
    </citation>
    <scope>NUCLEOTIDE SEQUENCE [LARGE SCALE GENOMIC DNA]</scope>
    <source>
        <strain evidence="4 6">DSM 103800</strain>
    </source>
</reference>
<dbReference type="EC" id="4.2.1.84" evidence="4"/>
<keyword evidence="4" id="KW-0456">Lyase</keyword>
<dbReference type="Pfam" id="PF21006">
    <property type="entry name" value="NHase_beta_N"/>
    <property type="match status" value="1"/>
</dbReference>
<keyword evidence="6" id="KW-1185">Reference proteome</keyword>
<dbReference type="InterPro" id="IPR049054">
    <property type="entry name" value="CN_hydtase_beta-like_N"/>
</dbReference>
<sequence>MTQAAPGETATGGTPGGGTPGTERDPRAAPHDLGAHPRFLCTPVEPQDDAPPDAFGRRVDALRQILAARGLMTVDELRRSIESIPEAEYHALTYYERWLRAMAALMAEKGIIAPELLDGIGGEA</sequence>
<evidence type="ECO:0000313" key="5">
    <source>
        <dbReference type="Proteomes" id="UP000185494"/>
    </source>
</evidence>
<dbReference type="Proteomes" id="UP001258945">
    <property type="component" value="Unassembled WGS sequence"/>
</dbReference>
<feature type="domain" description="Nitrile hydratase beta subunit-like N-terminal" evidence="2">
    <location>
        <begin position="30"/>
        <end position="118"/>
    </location>
</feature>
<feature type="compositionally biased region" description="Basic and acidic residues" evidence="1">
    <location>
        <begin position="22"/>
        <end position="35"/>
    </location>
</feature>
<evidence type="ECO:0000313" key="6">
    <source>
        <dbReference type="Proteomes" id="UP001258945"/>
    </source>
</evidence>
<gene>
    <name evidence="3" type="ORF">RGI145_12635</name>
    <name evidence="4" type="ORF">RQ831_20620</name>
</gene>
<dbReference type="eggNOG" id="ENOG5033G0T">
    <property type="taxonomic scope" value="Bacteria"/>
</dbReference>
<feature type="compositionally biased region" description="Low complexity" evidence="1">
    <location>
        <begin position="1"/>
        <end position="12"/>
    </location>
</feature>
<reference evidence="3 5" key="1">
    <citation type="submission" date="2016-05" db="EMBL/GenBank/DDBJ databases">
        <title>Complete Genome and Methylome Analysis of Psychrotrophic Bacterial Isolates from Antarctic Lake Untersee.</title>
        <authorList>
            <person name="Fomenkov A."/>
            <person name="Akimov V.N."/>
            <person name="Vasilyeva L.V."/>
            <person name="Andersen D."/>
            <person name="Vincze T."/>
            <person name="Roberts R.J."/>
        </authorList>
    </citation>
    <scope>NUCLEOTIDE SEQUENCE [LARGE SCALE GENOMIC DNA]</scope>
    <source>
        <strain evidence="3 5">U14-5</strain>
    </source>
</reference>
<dbReference type="InterPro" id="IPR008990">
    <property type="entry name" value="Elect_transpt_acc-like_dom_sf"/>
</dbReference>
<dbReference type="Proteomes" id="UP000185494">
    <property type="component" value="Chromosome 1"/>
</dbReference>
<dbReference type="EMBL" id="JAVVDO010000056">
    <property type="protein sequence ID" value="MDT8333460.1"/>
    <property type="molecule type" value="Genomic_DNA"/>
</dbReference>
<evidence type="ECO:0000259" key="2">
    <source>
        <dbReference type="Pfam" id="PF21006"/>
    </source>
</evidence>
<reference evidence="4" key="3">
    <citation type="submission" date="2023-09" db="EMBL/GenBank/DDBJ databases">
        <authorList>
            <person name="Schober I."/>
            <person name="Bunk B."/>
        </authorList>
    </citation>
    <scope>NUCLEOTIDE SEQUENCE</scope>
    <source>
        <strain evidence="4">DSM 103800</strain>
    </source>
</reference>
<dbReference type="InterPro" id="IPR042262">
    <property type="entry name" value="CN_hydtase_beta_C"/>
</dbReference>
<dbReference type="AlphaFoldDB" id="A0A1L7AGA9"/>
<evidence type="ECO:0000313" key="3">
    <source>
        <dbReference type="EMBL" id="APT57836.1"/>
    </source>
</evidence>
<organism evidence="3 5">
    <name type="scientific">Roseomonas gilardii</name>
    <dbReference type="NCBI Taxonomy" id="257708"/>
    <lineage>
        <taxon>Bacteria</taxon>
        <taxon>Pseudomonadati</taxon>
        <taxon>Pseudomonadota</taxon>
        <taxon>Alphaproteobacteria</taxon>
        <taxon>Acetobacterales</taxon>
        <taxon>Roseomonadaceae</taxon>
        <taxon>Roseomonas</taxon>
    </lineage>
</organism>